<dbReference type="EMBL" id="LXQA011281259">
    <property type="protein sequence ID" value="MCI91745.1"/>
    <property type="molecule type" value="Genomic_DNA"/>
</dbReference>
<name>A0A392VYJ3_9FABA</name>
<accession>A0A392VYJ3</accession>
<dbReference type="AlphaFoldDB" id="A0A392VYJ3"/>
<dbReference type="Proteomes" id="UP000265520">
    <property type="component" value="Unassembled WGS sequence"/>
</dbReference>
<feature type="non-terminal residue" evidence="1">
    <location>
        <position position="1"/>
    </location>
</feature>
<protein>
    <submittedName>
        <fullName evidence="1">Uncharacterized protein</fullName>
    </submittedName>
</protein>
<evidence type="ECO:0000313" key="2">
    <source>
        <dbReference type="Proteomes" id="UP000265520"/>
    </source>
</evidence>
<keyword evidence="2" id="KW-1185">Reference proteome</keyword>
<reference evidence="1 2" key="1">
    <citation type="journal article" date="2018" name="Front. Plant Sci.">
        <title>Red Clover (Trifolium pratense) and Zigzag Clover (T. medium) - A Picture of Genomic Similarities and Differences.</title>
        <authorList>
            <person name="Dluhosova J."/>
            <person name="Istvanek J."/>
            <person name="Nedelnik J."/>
            <person name="Repkova J."/>
        </authorList>
    </citation>
    <scope>NUCLEOTIDE SEQUENCE [LARGE SCALE GENOMIC DNA]</scope>
    <source>
        <strain evidence="2">cv. 10/8</strain>
        <tissue evidence="1">Leaf</tissue>
    </source>
</reference>
<sequence>WRGAQKTEPERALQAKLARCAGSWARRAPACKGQNLQNHAFELAMAP</sequence>
<proteinExistence type="predicted"/>
<organism evidence="1 2">
    <name type="scientific">Trifolium medium</name>
    <dbReference type="NCBI Taxonomy" id="97028"/>
    <lineage>
        <taxon>Eukaryota</taxon>
        <taxon>Viridiplantae</taxon>
        <taxon>Streptophyta</taxon>
        <taxon>Embryophyta</taxon>
        <taxon>Tracheophyta</taxon>
        <taxon>Spermatophyta</taxon>
        <taxon>Magnoliopsida</taxon>
        <taxon>eudicotyledons</taxon>
        <taxon>Gunneridae</taxon>
        <taxon>Pentapetalae</taxon>
        <taxon>rosids</taxon>
        <taxon>fabids</taxon>
        <taxon>Fabales</taxon>
        <taxon>Fabaceae</taxon>
        <taxon>Papilionoideae</taxon>
        <taxon>50 kb inversion clade</taxon>
        <taxon>NPAAA clade</taxon>
        <taxon>Hologalegina</taxon>
        <taxon>IRL clade</taxon>
        <taxon>Trifolieae</taxon>
        <taxon>Trifolium</taxon>
    </lineage>
</organism>
<evidence type="ECO:0000313" key="1">
    <source>
        <dbReference type="EMBL" id="MCI91745.1"/>
    </source>
</evidence>
<comment type="caution">
    <text evidence="1">The sequence shown here is derived from an EMBL/GenBank/DDBJ whole genome shotgun (WGS) entry which is preliminary data.</text>
</comment>